<feature type="transmembrane region" description="Helical" evidence="7">
    <location>
        <begin position="381"/>
        <end position="403"/>
    </location>
</feature>
<organism evidence="9">
    <name type="scientific">marine metagenome</name>
    <dbReference type="NCBI Taxonomy" id="408172"/>
    <lineage>
        <taxon>unclassified sequences</taxon>
        <taxon>metagenomes</taxon>
        <taxon>ecological metagenomes</taxon>
    </lineage>
</organism>
<keyword evidence="3 7" id="KW-0812">Transmembrane</keyword>
<protein>
    <recommendedName>
        <fullName evidence="8">Major facilitator superfamily (MFS) profile domain-containing protein</fullName>
    </recommendedName>
</protein>
<evidence type="ECO:0000256" key="6">
    <source>
        <dbReference type="SAM" id="MobiDB-lite"/>
    </source>
</evidence>
<evidence type="ECO:0000256" key="3">
    <source>
        <dbReference type="ARBA" id="ARBA00022692"/>
    </source>
</evidence>
<reference evidence="9" key="1">
    <citation type="submission" date="2018-05" db="EMBL/GenBank/DDBJ databases">
        <authorList>
            <person name="Lanie J.A."/>
            <person name="Ng W.-L."/>
            <person name="Kazmierczak K.M."/>
            <person name="Andrzejewski T.M."/>
            <person name="Davidsen T.M."/>
            <person name="Wayne K.J."/>
            <person name="Tettelin H."/>
            <person name="Glass J.I."/>
            <person name="Rusch D."/>
            <person name="Podicherti R."/>
            <person name="Tsui H.-C.T."/>
            <person name="Winkler M.E."/>
        </authorList>
    </citation>
    <scope>NUCLEOTIDE SEQUENCE</scope>
</reference>
<keyword evidence="4 7" id="KW-1133">Transmembrane helix</keyword>
<comment type="subcellular location">
    <subcellularLocation>
        <location evidence="1">Membrane</location>
        <topology evidence="1">Multi-pass membrane protein</topology>
    </subcellularLocation>
</comment>
<dbReference type="InterPro" id="IPR011701">
    <property type="entry name" value="MFS"/>
</dbReference>
<dbReference type="InterPro" id="IPR005829">
    <property type="entry name" value="Sugar_transporter_CS"/>
</dbReference>
<dbReference type="Pfam" id="PF07690">
    <property type="entry name" value="MFS_1"/>
    <property type="match status" value="2"/>
</dbReference>
<dbReference type="EMBL" id="UINC01017243">
    <property type="protein sequence ID" value="SVA71218.1"/>
    <property type="molecule type" value="Genomic_DNA"/>
</dbReference>
<evidence type="ECO:0000256" key="7">
    <source>
        <dbReference type="SAM" id="Phobius"/>
    </source>
</evidence>
<accession>A0A381Y2H6</accession>
<feature type="transmembrane region" description="Helical" evidence="7">
    <location>
        <begin position="204"/>
        <end position="223"/>
    </location>
</feature>
<sequence>MFDKWSQSEFASTSGGKTQKPINLKEGSKKLVSAIVLGHSVGHIFNSSLPLLLAMMKTDPRFNLTATQFGVVGGVGRGSSDATTIVAGYLGERFANRPGVMLSISLIIMGSSYFLLGMAPSFWWLLGAMLLVGIGPSLYHPPAIAELSKRFPDRRGFAISLHGTGGSIGEMFGPFIAGLLTTETFKVGSIVTITYLIAFEWNELLKISVLPALLFAVLVYLMMRNVSKETADIGSSGEYFRGLRELLKVKGIWGLILVTGLSDMGLSSVTYFLPLYLISAPGEGGLGKDALTVGFFLAGAQVAGIIAQPVMGWLSDMYGRKIVLLPAMTFLGILFIGLYFASDGYQLVLNVFAMGAFLYSLHTVFIAAAMDISGGKSQATVVSLIYSASLLGTASPIFTGLLIDEFGLKSAFLFSGIISLLATILLFSLKLPMNADITD</sequence>
<keyword evidence="2" id="KW-0813">Transport</keyword>
<feature type="transmembrane region" description="Helical" evidence="7">
    <location>
        <begin position="347"/>
        <end position="369"/>
    </location>
</feature>
<feature type="transmembrane region" description="Helical" evidence="7">
    <location>
        <begin position="409"/>
        <end position="429"/>
    </location>
</feature>
<dbReference type="InterPro" id="IPR050930">
    <property type="entry name" value="MFS_Vesicular_Transporter"/>
</dbReference>
<proteinExistence type="predicted"/>
<dbReference type="PROSITE" id="PS50850">
    <property type="entry name" value="MFS"/>
    <property type="match status" value="1"/>
</dbReference>
<feature type="transmembrane region" description="Helical" evidence="7">
    <location>
        <begin position="99"/>
        <end position="116"/>
    </location>
</feature>
<evidence type="ECO:0000256" key="4">
    <source>
        <dbReference type="ARBA" id="ARBA00022989"/>
    </source>
</evidence>
<name>A0A381Y2H6_9ZZZZ</name>
<dbReference type="GO" id="GO:0022857">
    <property type="term" value="F:transmembrane transporter activity"/>
    <property type="evidence" value="ECO:0007669"/>
    <property type="project" value="InterPro"/>
</dbReference>
<evidence type="ECO:0000256" key="1">
    <source>
        <dbReference type="ARBA" id="ARBA00004141"/>
    </source>
</evidence>
<feature type="transmembrane region" description="Helical" evidence="7">
    <location>
        <begin position="122"/>
        <end position="140"/>
    </location>
</feature>
<dbReference type="SUPFAM" id="SSF103473">
    <property type="entry name" value="MFS general substrate transporter"/>
    <property type="match status" value="1"/>
</dbReference>
<evidence type="ECO:0000313" key="9">
    <source>
        <dbReference type="EMBL" id="SVA71218.1"/>
    </source>
</evidence>
<evidence type="ECO:0000259" key="8">
    <source>
        <dbReference type="PROSITE" id="PS50850"/>
    </source>
</evidence>
<feature type="region of interest" description="Disordered" evidence="6">
    <location>
        <begin position="1"/>
        <end position="22"/>
    </location>
</feature>
<feature type="transmembrane region" description="Helical" evidence="7">
    <location>
        <begin position="290"/>
        <end position="310"/>
    </location>
</feature>
<feature type="compositionally biased region" description="Polar residues" evidence="6">
    <location>
        <begin position="1"/>
        <end position="21"/>
    </location>
</feature>
<dbReference type="PANTHER" id="PTHR23506">
    <property type="entry name" value="GH10249P"/>
    <property type="match status" value="1"/>
</dbReference>
<dbReference type="Gene3D" id="1.20.1250.20">
    <property type="entry name" value="MFS general substrate transporter like domains"/>
    <property type="match status" value="2"/>
</dbReference>
<feature type="transmembrane region" description="Helical" evidence="7">
    <location>
        <begin position="251"/>
        <end position="278"/>
    </location>
</feature>
<dbReference type="PANTHER" id="PTHR23506:SF23">
    <property type="entry name" value="GH10249P"/>
    <property type="match status" value="1"/>
</dbReference>
<dbReference type="GO" id="GO:0016020">
    <property type="term" value="C:membrane"/>
    <property type="evidence" value="ECO:0007669"/>
    <property type="project" value="UniProtKB-SubCell"/>
</dbReference>
<evidence type="ECO:0000256" key="5">
    <source>
        <dbReference type="ARBA" id="ARBA00023136"/>
    </source>
</evidence>
<feature type="domain" description="Major facilitator superfamily (MFS) profile" evidence="8">
    <location>
        <begin position="31"/>
        <end position="434"/>
    </location>
</feature>
<evidence type="ECO:0000256" key="2">
    <source>
        <dbReference type="ARBA" id="ARBA00022448"/>
    </source>
</evidence>
<gene>
    <name evidence="9" type="ORF">METZ01_LOCUS124072</name>
</gene>
<keyword evidence="5 7" id="KW-0472">Membrane</keyword>
<dbReference type="AlphaFoldDB" id="A0A381Y2H6"/>
<dbReference type="InterPro" id="IPR036259">
    <property type="entry name" value="MFS_trans_sf"/>
</dbReference>
<feature type="transmembrane region" description="Helical" evidence="7">
    <location>
        <begin position="31"/>
        <end position="54"/>
    </location>
</feature>
<dbReference type="PROSITE" id="PS00216">
    <property type="entry name" value="SUGAR_TRANSPORT_1"/>
    <property type="match status" value="1"/>
</dbReference>
<dbReference type="InterPro" id="IPR020846">
    <property type="entry name" value="MFS_dom"/>
</dbReference>
<feature type="transmembrane region" description="Helical" evidence="7">
    <location>
        <begin position="322"/>
        <end position="341"/>
    </location>
</feature>